<organism evidence="2 3">
    <name type="scientific">Treponema succinifaciens (strain ATCC 33096 / DSM 2489 / 6091)</name>
    <dbReference type="NCBI Taxonomy" id="869209"/>
    <lineage>
        <taxon>Bacteria</taxon>
        <taxon>Pseudomonadati</taxon>
        <taxon>Spirochaetota</taxon>
        <taxon>Spirochaetia</taxon>
        <taxon>Spirochaetales</taxon>
        <taxon>Treponemataceae</taxon>
        <taxon>Treponema</taxon>
    </lineage>
</organism>
<dbReference type="RefSeq" id="WP_013702351.1">
    <property type="nucleotide sequence ID" value="NC_015385.1"/>
</dbReference>
<reference evidence="3" key="2">
    <citation type="submission" date="2011-04" db="EMBL/GenBank/DDBJ databases">
        <title>The complete genome of chromosome of Treponema succinifaciens DSM 2489.</title>
        <authorList>
            <person name="Lucas S."/>
            <person name="Copeland A."/>
            <person name="Lapidus A."/>
            <person name="Bruce D."/>
            <person name="Goodwin L."/>
            <person name="Pitluck S."/>
            <person name="Peters L."/>
            <person name="Kyrpides N."/>
            <person name="Mavromatis K."/>
            <person name="Ivanova N."/>
            <person name="Ovchinnikova G."/>
            <person name="Teshima H."/>
            <person name="Detter J.C."/>
            <person name="Tapia R."/>
            <person name="Han C."/>
            <person name="Land M."/>
            <person name="Hauser L."/>
            <person name="Markowitz V."/>
            <person name="Cheng J.-F."/>
            <person name="Hugenholtz P."/>
            <person name="Woyke T."/>
            <person name="Wu D."/>
            <person name="Gronow S."/>
            <person name="Wellnitz S."/>
            <person name="Brambilla E."/>
            <person name="Klenk H.-P."/>
            <person name="Eisen J.A."/>
        </authorList>
    </citation>
    <scope>NUCLEOTIDE SEQUENCE [LARGE SCALE GENOMIC DNA]</scope>
    <source>
        <strain evidence="3">ATCC 33096 / DSM 2489 / 6091</strain>
    </source>
</reference>
<dbReference type="STRING" id="869209.Tresu_2230"/>
<dbReference type="EMBL" id="CP002631">
    <property type="protein sequence ID" value="AEB15099.1"/>
    <property type="molecule type" value="Genomic_DNA"/>
</dbReference>
<keyword evidence="1" id="KW-0732">Signal</keyword>
<sequence>MKKSFLGLVAVATLFLMASCVTTAEVKQYGLETEETIALNLTKDPNVGVLYVTHVNGEATGATFTPSILPGVGGKSVYVNPLYVKLNGKPIIFTIQCPVVTGYDTNNKPIVQYRQTELRLTKLSDLKAGDVITLKWMYQTQTFAFMDATGNIVQQTIPTFN</sequence>
<dbReference type="AlphaFoldDB" id="F2NTP0"/>
<evidence type="ECO:0000256" key="1">
    <source>
        <dbReference type="SAM" id="SignalP"/>
    </source>
</evidence>
<dbReference type="GeneID" id="302999348"/>
<reference evidence="2 3" key="1">
    <citation type="journal article" date="2011" name="Stand. Genomic Sci.">
        <title>Complete genome sequence of Treponema succinifaciens type strain (6091).</title>
        <authorList>
            <person name="Han C."/>
            <person name="Gronow S."/>
            <person name="Teshima H."/>
            <person name="Lapidus A."/>
            <person name="Nolan M."/>
            <person name="Lucas S."/>
            <person name="Hammon N."/>
            <person name="Deshpande S."/>
            <person name="Cheng J.F."/>
            <person name="Zeytun A."/>
            <person name="Tapia R."/>
            <person name="Goodwin L."/>
            <person name="Pitluck S."/>
            <person name="Liolios K."/>
            <person name="Pagani I."/>
            <person name="Ivanova N."/>
            <person name="Mavromatis K."/>
            <person name="Mikhailova N."/>
            <person name="Huntemann M."/>
            <person name="Pati A."/>
            <person name="Chen A."/>
            <person name="Palaniappan K."/>
            <person name="Land M."/>
            <person name="Hauser L."/>
            <person name="Brambilla E.M."/>
            <person name="Rohde M."/>
            <person name="Goker M."/>
            <person name="Woyke T."/>
            <person name="Bristow J."/>
            <person name="Eisen J.A."/>
            <person name="Markowitz V."/>
            <person name="Hugenholtz P."/>
            <person name="Kyrpides N.C."/>
            <person name="Klenk H.P."/>
            <person name="Detter J.C."/>
        </authorList>
    </citation>
    <scope>NUCLEOTIDE SEQUENCE [LARGE SCALE GENOMIC DNA]</scope>
    <source>
        <strain evidence="3">ATCC 33096 / DSM 2489 / 6091</strain>
    </source>
</reference>
<evidence type="ECO:0000313" key="3">
    <source>
        <dbReference type="Proteomes" id="UP000006852"/>
    </source>
</evidence>
<dbReference type="PROSITE" id="PS51257">
    <property type="entry name" value="PROKAR_LIPOPROTEIN"/>
    <property type="match status" value="1"/>
</dbReference>
<evidence type="ECO:0008006" key="4">
    <source>
        <dbReference type="Google" id="ProtNLM"/>
    </source>
</evidence>
<feature type="chain" id="PRO_5003282904" description="Lipoprotein" evidence="1">
    <location>
        <begin position="24"/>
        <end position="161"/>
    </location>
</feature>
<dbReference type="HOGENOM" id="CLU_1642971_0_0_12"/>
<proteinExistence type="predicted"/>
<protein>
    <recommendedName>
        <fullName evidence="4">Lipoprotein</fullName>
    </recommendedName>
</protein>
<feature type="signal peptide" evidence="1">
    <location>
        <begin position="1"/>
        <end position="23"/>
    </location>
</feature>
<dbReference type="KEGG" id="tsu:Tresu_2230"/>
<accession>F2NTP0</accession>
<keyword evidence="3" id="KW-1185">Reference proteome</keyword>
<name>F2NTP0_TRES6</name>
<dbReference type="Proteomes" id="UP000006852">
    <property type="component" value="Chromosome"/>
</dbReference>
<evidence type="ECO:0000313" key="2">
    <source>
        <dbReference type="EMBL" id="AEB15099.1"/>
    </source>
</evidence>
<gene>
    <name evidence="2" type="ordered locus">Tresu_2230</name>
</gene>